<dbReference type="PROSITE" id="PS51843">
    <property type="entry name" value="NR_LBD"/>
    <property type="match status" value="1"/>
</dbReference>
<keyword evidence="10 11" id="KW-0539">Nucleus</keyword>
<keyword evidence="6 11" id="KW-0805">Transcription regulation</keyword>
<dbReference type="GO" id="GO:0008270">
    <property type="term" value="F:zinc ion binding"/>
    <property type="evidence" value="ECO:0007669"/>
    <property type="project" value="UniProtKB-KW"/>
</dbReference>
<keyword evidence="5 11" id="KW-0862">Zinc</keyword>
<evidence type="ECO:0000256" key="6">
    <source>
        <dbReference type="ARBA" id="ARBA00023015"/>
    </source>
</evidence>
<evidence type="ECO:0000313" key="15">
    <source>
        <dbReference type="WBParaSite" id="Pan_g16215.t1"/>
    </source>
</evidence>
<dbReference type="FunFam" id="3.30.50.10:FF:000030">
    <property type="entry name" value="Nuclear Hormone Receptor family"/>
    <property type="match status" value="1"/>
</dbReference>
<dbReference type="InterPro" id="IPR000536">
    <property type="entry name" value="Nucl_hrmn_rcpt_lig-bd"/>
</dbReference>
<dbReference type="PANTHER" id="PTHR46011:SF32">
    <property type="entry name" value="NUCLEAR HORMONE RECEPTOR FAMILY"/>
    <property type="match status" value="1"/>
</dbReference>
<dbReference type="CDD" id="cd06960">
    <property type="entry name" value="NR_DBD_HNF4A"/>
    <property type="match status" value="1"/>
</dbReference>
<evidence type="ECO:0000259" key="12">
    <source>
        <dbReference type="PROSITE" id="PS51030"/>
    </source>
</evidence>
<dbReference type="InterPro" id="IPR001628">
    <property type="entry name" value="Znf_hrmn_rcpt"/>
</dbReference>
<evidence type="ECO:0000259" key="13">
    <source>
        <dbReference type="PROSITE" id="PS51843"/>
    </source>
</evidence>
<dbReference type="InterPro" id="IPR035500">
    <property type="entry name" value="NHR-like_dom_sf"/>
</dbReference>
<dbReference type="AlphaFoldDB" id="A0A7E4V3U6"/>
<evidence type="ECO:0000256" key="9">
    <source>
        <dbReference type="ARBA" id="ARBA00023170"/>
    </source>
</evidence>
<keyword evidence="4 11" id="KW-0863">Zinc-finger</keyword>
<feature type="domain" description="NR LBD" evidence="13">
    <location>
        <begin position="220"/>
        <end position="474"/>
    </location>
</feature>
<dbReference type="Pfam" id="PF00104">
    <property type="entry name" value="Hormone_recep"/>
    <property type="match status" value="1"/>
</dbReference>
<dbReference type="GO" id="GO:0006357">
    <property type="term" value="P:regulation of transcription by RNA polymerase II"/>
    <property type="evidence" value="ECO:0007669"/>
    <property type="project" value="TreeGrafter"/>
</dbReference>
<dbReference type="Gene3D" id="1.10.565.10">
    <property type="entry name" value="Retinoid X Receptor"/>
    <property type="match status" value="1"/>
</dbReference>
<keyword evidence="3 11" id="KW-0479">Metal-binding</keyword>
<dbReference type="InterPro" id="IPR013088">
    <property type="entry name" value="Znf_NHR/GATA"/>
</dbReference>
<dbReference type="SUPFAM" id="SSF57716">
    <property type="entry name" value="Glucocorticoid receptor-like (DNA-binding domain)"/>
    <property type="match status" value="1"/>
</dbReference>
<keyword evidence="7 11" id="KW-0238">DNA-binding</keyword>
<evidence type="ECO:0000256" key="2">
    <source>
        <dbReference type="ARBA" id="ARBA00005993"/>
    </source>
</evidence>
<evidence type="ECO:0000313" key="14">
    <source>
        <dbReference type="Proteomes" id="UP000492821"/>
    </source>
</evidence>
<dbReference type="PROSITE" id="PS51030">
    <property type="entry name" value="NUCLEAR_REC_DBD_2"/>
    <property type="match status" value="1"/>
</dbReference>
<feature type="domain" description="Nuclear receptor" evidence="12">
    <location>
        <begin position="17"/>
        <end position="92"/>
    </location>
</feature>
<dbReference type="SMART" id="SM00399">
    <property type="entry name" value="ZnF_C4"/>
    <property type="match status" value="1"/>
</dbReference>
<evidence type="ECO:0000256" key="11">
    <source>
        <dbReference type="RuleBase" id="RU004334"/>
    </source>
</evidence>
<keyword evidence="8 11" id="KW-0804">Transcription</keyword>
<dbReference type="WBParaSite" id="Pan_g16215.t1">
    <property type="protein sequence ID" value="Pan_g16215.t1"/>
    <property type="gene ID" value="Pan_g16215"/>
</dbReference>
<dbReference type="GO" id="GO:0005634">
    <property type="term" value="C:nucleus"/>
    <property type="evidence" value="ECO:0007669"/>
    <property type="project" value="UniProtKB-SubCell"/>
</dbReference>
<dbReference type="Gene3D" id="3.30.50.10">
    <property type="entry name" value="Erythroid Transcription Factor GATA-1, subunit A"/>
    <property type="match status" value="1"/>
</dbReference>
<sequence>MSESPPQIPVPGSNLADLECAVCGDRADGQHFGADACRACAAFFRRTIAGKMKYVCRFENDCAINKTLRCMCRSCRLVKCMAVGMNPGAVQASRAPLIPPSARQQQAEATAAAASKKRILVSVTPEPVVKAARYSIDTSSASSTGSMSPVLCPKVEAGPYFDDVKPASSSYVYQGAHGQQNRHDLRAIVEMATTNYVIDQSTIPPDYPQLMTMLVAYRDFTDRRNTHFARNEPEFAEFTEPGKRTFIMKNVLNLVEFVQYNRTEVEWIAAMLSNFPGYNELPIDDRIVLFKNFWIHFVILERTFESFSIVDGPLDDNKMVLQNGDIFNVEDLTYDLSGCVDEKNLKQITKVCHPWLRTAGQSMLNPMKLLRPCEVEMIFAFGFMLWSIKDVSKDISQQAVDTAARMTNMLYDELFAYYHLHMPHDNFVRRISELMRLIGLTEKIVSHRQEDITITNVFNVFTLDVFLNELFHFVNGSNNAPRIEPLPAPAVVA</sequence>
<evidence type="ECO:0000256" key="1">
    <source>
        <dbReference type="ARBA" id="ARBA00004123"/>
    </source>
</evidence>
<dbReference type="PROSITE" id="PS00031">
    <property type="entry name" value="NUCLEAR_REC_DBD_1"/>
    <property type="match status" value="1"/>
</dbReference>
<name>A0A7E4V3U6_PANRE</name>
<evidence type="ECO:0000256" key="8">
    <source>
        <dbReference type="ARBA" id="ARBA00023163"/>
    </source>
</evidence>
<accession>A0A7E4V3U6</accession>
<comment type="subcellular location">
    <subcellularLocation>
        <location evidence="1 11">Nucleus</location>
    </subcellularLocation>
</comment>
<reference evidence="15" key="2">
    <citation type="submission" date="2020-10" db="UniProtKB">
        <authorList>
            <consortium name="WormBaseParasite"/>
        </authorList>
    </citation>
    <scope>IDENTIFICATION</scope>
</reference>
<evidence type="ECO:0000256" key="3">
    <source>
        <dbReference type="ARBA" id="ARBA00022723"/>
    </source>
</evidence>
<dbReference type="PRINTS" id="PR00047">
    <property type="entry name" value="STROIDFINGER"/>
</dbReference>
<dbReference type="PANTHER" id="PTHR46011">
    <property type="entry name" value="NUCLEAR HORMONE RECEPTOR FAMILY MEMBER NHR-86-RELATED"/>
    <property type="match status" value="1"/>
</dbReference>
<dbReference type="GO" id="GO:0003700">
    <property type="term" value="F:DNA-binding transcription factor activity"/>
    <property type="evidence" value="ECO:0007669"/>
    <property type="project" value="InterPro"/>
</dbReference>
<dbReference type="SUPFAM" id="SSF48508">
    <property type="entry name" value="Nuclear receptor ligand-binding domain"/>
    <property type="match status" value="1"/>
</dbReference>
<dbReference type="SMART" id="SM00430">
    <property type="entry name" value="HOLI"/>
    <property type="match status" value="1"/>
</dbReference>
<evidence type="ECO:0000256" key="4">
    <source>
        <dbReference type="ARBA" id="ARBA00022771"/>
    </source>
</evidence>
<dbReference type="GO" id="GO:0000978">
    <property type="term" value="F:RNA polymerase II cis-regulatory region sequence-specific DNA binding"/>
    <property type="evidence" value="ECO:0007669"/>
    <property type="project" value="InterPro"/>
</dbReference>
<dbReference type="Proteomes" id="UP000492821">
    <property type="component" value="Unassembled WGS sequence"/>
</dbReference>
<dbReference type="InterPro" id="IPR049636">
    <property type="entry name" value="HNF4-like_DBD"/>
</dbReference>
<organism evidence="14 15">
    <name type="scientific">Panagrellus redivivus</name>
    <name type="common">Microworm</name>
    <dbReference type="NCBI Taxonomy" id="6233"/>
    <lineage>
        <taxon>Eukaryota</taxon>
        <taxon>Metazoa</taxon>
        <taxon>Ecdysozoa</taxon>
        <taxon>Nematoda</taxon>
        <taxon>Chromadorea</taxon>
        <taxon>Rhabditida</taxon>
        <taxon>Tylenchina</taxon>
        <taxon>Panagrolaimomorpha</taxon>
        <taxon>Panagrolaimoidea</taxon>
        <taxon>Panagrolaimidae</taxon>
        <taxon>Panagrellus</taxon>
    </lineage>
</organism>
<keyword evidence="14" id="KW-1185">Reference proteome</keyword>
<keyword evidence="9 11" id="KW-0675">Receptor</keyword>
<evidence type="ECO:0000256" key="5">
    <source>
        <dbReference type="ARBA" id="ARBA00022833"/>
    </source>
</evidence>
<protein>
    <submittedName>
        <fullName evidence="15">Nuclear receptor domain-containing protein</fullName>
    </submittedName>
</protein>
<dbReference type="Pfam" id="PF00105">
    <property type="entry name" value="zf-C4"/>
    <property type="match status" value="1"/>
</dbReference>
<reference evidence="14" key="1">
    <citation type="journal article" date="2013" name="Genetics">
        <title>The draft genome and transcriptome of Panagrellus redivivus are shaped by the harsh demands of a free-living lifestyle.</title>
        <authorList>
            <person name="Srinivasan J."/>
            <person name="Dillman A.R."/>
            <person name="Macchietto M.G."/>
            <person name="Heikkinen L."/>
            <person name="Lakso M."/>
            <person name="Fracchia K.M."/>
            <person name="Antoshechkin I."/>
            <person name="Mortazavi A."/>
            <person name="Wong G."/>
            <person name="Sternberg P.W."/>
        </authorList>
    </citation>
    <scope>NUCLEOTIDE SEQUENCE [LARGE SCALE GENOMIC DNA]</scope>
    <source>
        <strain evidence="14">MT8872</strain>
    </source>
</reference>
<evidence type="ECO:0000256" key="7">
    <source>
        <dbReference type="ARBA" id="ARBA00023125"/>
    </source>
</evidence>
<comment type="similarity">
    <text evidence="2 11">Belongs to the nuclear hormone receptor family.</text>
</comment>
<proteinExistence type="inferred from homology"/>
<evidence type="ECO:0000256" key="10">
    <source>
        <dbReference type="ARBA" id="ARBA00023242"/>
    </source>
</evidence>